<dbReference type="PANTHER" id="PTHR46380">
    <property type="entry name" value="CYCLIN-D-BINDING MYB-LIKE TRANSCRIPTION FACTOR 1"/>
    <property type="match status" value="1"/>
</dbReference>
<feature type="compositionally biased region" description="Basic and acidic residues" evidence="4">
    <location>
        <begin position="72"/>
        <end position="118"/>
    </location>
</feature>
<dbReference type="InterPro" id="IPR051651">
    <property type="entry name" value="DMTF1_DNA-bind_reg"/>
</dbReference>
<feature type="region of interest" description="Disordered" evidence="4">
    <location>
        <begin position="1425"/>
        <end position="1523"/>
    </location>
</feature>
<feature type="compositionally biased region" description="Basic and acidic residues" evidence="4">
    <location>
        <begin position="551"/>
        <end position="563"/>
    </location>
</feature>
<dbReference type="GO" id="GO:0003700">
    <property type="term" value="F:DNA-binding transcription factor activity"/>
    <property type="evidence" value="ECO:0007669"/>
    <property type="project" value="TreeGrafter"/>
</dbReference>
<evidence type="ECO:0000256" key="3">
    <source>
        <dbReference type="ARBA" id="ARBA00023242"/>
    </source>
</evidence>
<comment type="subcellular location">
    <subcellularLocation>
        <location evidence="1">Nucleus</location>
    </subcellularLocation>
</comment>
<dbReference type="InterPro" id="IPR009057">
    <property type="entry name" value="Homeodomain-like_sf"/>
</dbReference>
<feature type="compositionally biased region" description="Basic and acidic residues" evidence="4">
    <location>
        <begin position="199"/>
        <end position="211"/>
    </location>
</feature>
<dbReference type="SUPFAM" id="SSF46689">
    <property type="entry name" value="Homeodomain-like"/>
    <property type="match status" value="1"/>
</dbReference>
<dbReference type="OrthoDB" id="39591at2759"/>
<protein>
    <submittedName>
        <fullName evidence="8">Uncharacterized protein</fullName>
    </submittedName>
</protein>
<dbReference type="Gene3D" id="1.10.10.60">
    <property type="entry name" value="Homeodomain-like"/>
    <property type="match status" value="2"/>
</dbReference>
<feature type="compositionally biased region" description="Polar residues" evidence="4">
    <location>
        <begin position="15"/>
        <end position="26"/>
    </location>
</feature>
<feature type="compositionally biased region" description="Low complexity" evidence="4">
    <location>
        <begin position="540"/>
        <end position="550"/>
    </location>
</feature>
<feature type="domain" description="HTH myb-type" evidence="7">
    <location>
        <begin position="1099"/>
        <end position="1147"/>
    </location>
</feature>
<dbReference type="InterPro" id="IPR017930">
    <property type="entry name" value="Myb_dom"/>
</dbReference>
<feature type="compositionally biased region" description="Basic and acidic residues" evidence="4">
    <location>
        <begin position="458"/>
        <end position="470"/>
    </location>
</feature>
<feature type="domain" description="SANT" evidence="6">
    <location>
        <begin position="1096"/>
        <end position="1140"/>
    </location>
</feature>
<comment type="caution">
    <text evidence="8">The sequence shown here is derived from an EMBL/GenBank/DDBJ whole genome shotgun (WGS) entry which is preliminary data.</text>
</comment>
<dbReference type="InterPro" id="IPR001005">
    <property type="entry name" value="SANT/Myb"/>
</dbReference>
<feature type="compositionally biased region" description="Basic and acidic residues" evidence="4">
    <location>
        <begin position="611"/>
        <end position="625"/>
    </location>
</feature>
<dbReference type="PROSITE" id="PS51294">
    <property type="entry name" value="HTH_MYB"/>
    <property type="match status" value="1"/>
</dbReference>
<feature type="domain" description="Myb-like" evidence="5">
    <location>
        <begin position="1146"/>
        <end position="1220"/>
    </location>
</feature>
<dbReference type="SMART" id="SM00717">
    <property type="entry name" value="SANT"/>
    <property type="match status" value="2"/>
</dbReference>
<sequence length="1574" mass="173314">MGSQSSRIAAPTQRVPDTQQSPQSETEGARARSPPEEDEEIVVKPRTRIPKSVTEFTPDTTAQEPSRKRRRTDTSLEEEKAGDSTKKAKVKDGKPKKARGRPRDPSLLKRERAVRPTGDDTVAEVVQTRDGGVHGEWLTRTKKAKRQSDVDDSGDVPGNGGVGGALREPDALESFPIASAAVENVPANAPLRKGKKRAGKPDDLAAREHAPAEAATNGTSELSGDRDNVPEAAPEVQKNTENVDNEAAIGDGDATRAVPAENALAGDVRCPDSADSAREPAPARKSKKRKKQRRLEVEVSDDAETSRAAPSEENKADVPETVGSPGIVEAGAEGQGQAQPEPVDGVSVAGPVEKVRMKRKSKVKIEPADEEPSVLDQRSPSQERPAAERCTKKRRAGPGEGELAYEPVAQDTIASASQDPIAMDVAAEELPVEKVKKRKRKMKTEPIDEGASGVGRLDPSRDGAADEKPVPETTAELTDPEATQEISAEDAVEGPAARDNAMRSASDDDNDKDTEKYESQSAEQPLRGRVVDVVMESYEAQASQTAAVKAAKADATEQPRAEEPASDAAPVEQVTKKRKRKPKKPGMETEDTAEEPTGLAQHPPPADETADDIHGNDLPGPREEAADTPSSEELPRPAAKKRKRKQAGAVDEIVPPDSHPDERRVSDVGRPGPSRRKRDSSVVPAPQAEFKNVSATAPAKHARLDPSDIVETTGIAKDEQSKPTHQSTHLPAREDKVEADVQWPYQHQDQSDVDRQTPSPRVDFRKVIGEIQWALDDISRVRSLSRKKDDNGSSPALREIRANVLDIGDHFHRHLSEDNDAHVRAWNIVCDKYMRQRPRVGRLGTGEGWRQQYLTWVKKGETAEEHRDRFNRALEMRNSYAQAPEDHRSRLEKIFTEELANGGERLLRGALLDAVPAGPQEMTPPGSPRMALEGFITEWIQDDVSMLDPNEPSARKPTGVFEGGDVDEEGDGEGVTGWEDDAQPNGAGGSPSPELRRQARRMSLDLHVNRPTRASLPDPVDNGPAAGAFTQIEKAATDDVLEYICQTYDLDSDDMRGNMIDWTNLLPELKVELKNALPNRTTAAIRKFCQRRYFPKTSGPWTKEEDEMLLRAHAEHGDRWMSVSDLVGGRTGQQCRDRYRDHLQYGEEKETGPWSQDEEAKLVRVVSECVEQIRQANIDKGDLVNEVEELEKLIAWNVVSDKSGGQRSRKRCMEKWQQLRRKNPDVLDALKDNHPPARVVTALPFDGHSRRQRKVVARYHSFQTGDIYDVLVEIHSAITDHAKIWSEETTFWSIVGQKNTGSRFNGALRRKAYQEALGTYEGKKAVRAAATIAGKAKAMAEWLERHREKHGAEFTRGYMPKPRVKKVKVSKQYVEGSGDEGDGAPARMLQSARGRLNSARNMEEENCAKVEDALAREPRSVRLPKRKKVHLSAEMVENSDEEEDASDRKMGSDTGVDDEDAGGQDAPEPQSGGDASDEDDHIIPADDPPAYDTVVKPEVPGETQGQPEVTGVAERTVESSDDALSISSLNSRYRRNVCRPSLGRQEFLARCRETGRRQHAEVLENGLGWARRGR</sequence>
<feature type="region of interest" description="Disordered" evidence="4">
    <location>
        <begin position="948"/>
        <end position="995"/>
    </location>
</feature>
<evidence type="ECO:0000256" key="4">
    <source>
        <dbReference type="SAM" id="MobiDB-lite"/>
    </source>
</evidence>
<evidence type="ECO:0000259" key="6">
    <source>
        <dbReference type="PROSITE" id="PS51293"/>
    </source>
</evidence>
<keyword evidence="2" id="KW-0238">DNA-binding</keyword>
<reference evidence="8 9" key="1">
    <citation type="submission" date="2017-03" db="EMBL/GenBank/DDBJ databases">
        <title>Genomes of endolithic fungi from Antarctica.</title>
        <authorList>
            <person name="Coleine C."/>
            <person name="Masonjones S."/>
            <person name="Stajich J.E."/>
        </authorList>
    </citation>
    <scope>NUCLEOTIDE SEQUENCE [LARGE SCALE GENOMIC DNA]</scope>
    <source>
        <strain evidence="8 9">CCFEE 5184</strain>
    </source>
</reference>
<dbReference type="InterPro" id="IPR017884">
    <property type="entry name" value="SANT_dom"/>
</dbReference>
<dbReference type="GO" id="GO:0005634">
    <property type="term" value="C:nucleus"/>
    <property type="evidence" value="ECO:0007669"/>
    <property type="project" value="UniProtKB-SubCell"/>
</dbReference>
<evidence type="ECO:0000313" key="9">
    <source>
        <dbReference type="Proteomes" id="UP000309340"/>
    </source>
</evidence>
<evidence type="ECO:0000313" key="8">
    <source>
        <dbReference type="EMBL" id="TKA67913.1"/>
    </source>
</evidence>
<organism evidence="8 9">
    <name type="scientific">Friedmanniomyces simplex</name>
    <dbReference type="NCBI Taxonomy" id="329884"/>
    <lineage>
        <taxon>Eukaryota</taxon>
        <taxon>Fungi</taxon>
        <taxon>Dikarya</taxon>
        <taxon>Ascomycota</taxon>
        <taxon>Pezizomycotina</taxon>
        <taxon>Dothideomycetes</taxon>
        <taxon>Dothideomycetidae</taxon>
        <taxon>Mycosphaerellales</taxon>
        <taxon>Teratosphaeriaceae</taxon>
        <taxon>Friedmanniomyces</taxon>
    </lineage>
</organism>
<dbReference type="EMBL" id="NAJQ01000542">
    <property type="protein sequence ID" value="TKA67913.1"/>
    <property type="molecule type" value="Genomic_DNA"/>
</dbReference>
<dbReference type="PANTHER" id="PTHR46380:SF2">
    <property type="entry name" value="CYCLIN-D-BINDING MYB-LIKE TRANSCRIPTION FACTOR 1"/>
    <property type="match status" value="1"/>
</dbReference>
<dbReference type="Proteomes" id="UP000309340">
    <property type="component" value="Unassembled WGS sequence"/>
</dbReference>
<evidence type="ECO:0000259" key="7">
    <source>
        <dbReference type="PROSITE" id="PS51294"/>
    </source>
</evidence>
<feature type="region of interest" description="Disordered" evidence="4">
    <location>
        <begin position="182"/>
        <end position="735"/>
    </location>
</feature>
<evidence type="ECO:0000256" key="2">
    <source>
        <dbReference type="ARBA" id="ARBA00023125"/>
    </source>
</evidence>
<proteinExistence type="predicted"/>
<dbReference type="STRING" id="329884.A0A4U0WZ58"/>
<feature type="compositionally biased region" description="Basic and acidic residues" evidence="4">
    <location>
        <begin position="658"/>
        <end position="667"/>
    </location>
</feature>
<feature type="non-terminal residue" evidence="8">
    <location>
        <position position="1574"/>
    </location>
</feature>
<keyword evidence="9" id="KW-1185">Reference proteome</keyword>
<keyword evidence="3" id="KW-0539">Nucleus</keyword>
<dbReference type="CDD" id="cd00167">
    <property type="entry name" value="SANT"/>
    <property type="match status" value="1"/>
</dbReference>
<dbReference type="PROSITE" id="PS50090">
    <property type="entry name" value="MYB_LIKE"/>
    <property type="match status" value="2"/>
</dbReference>
<feature type="domain" description="Myb-like" evidence="5">
    <location>
        <begin position="1099"/>
        <end position="1143"/>
    </location>
</feature>
<feature type="compositionally biased region" description="Acidic residues" evidence="4">
    <location>
        <begin position="964"/>
        <end position="982"/>
    </location>
</feature>
<evidence type="ECO:0000259" key="5">
    <source>
        <dbReference type="PROSITE" id="PS50090"/>
    </source>
</evidence>
<evidence type="ECO:0000256" key="1">
    <source>
        <dbReference type="ARBA" id="ARBA00004123"/>
    </source>
</evidence>
<accession>A0A4U0WZ58</accession>
<feature type="compositionally biased region" description="Basic residues" evidence="4">
    <location>
        <begin position="284"/>
        <end position="293"/>
    </location>
</feature>
<name>A0A4U0WZ58_9PEZI</name>
<feature type="compositionally biased region" description="Basic and acidic residues" evidence="4">
    <location>
        <begin position="269"/>
        <end position="282"/>
    </location>
</feature>
<dbReference type="Pfam" id="PF00249">
    <property type="entry name" value="Myb_DNA-binding"/>
    <property type="match status" value="1"/>
</dbReference>
<dbReference type="GO" id="GO:0000976">
    <property type="term" value="F:transcription cis-regulatory region binding"/>
    <property type="evidence" value="ECO:0007669"/>
    <property type="project" value="TreeGrafter"/>
</dbReference>
<dbReference type="PROSITE" id="PS51293">
    <property type="entry name" value="SANT"/>
    <property type="match status" value="1"/>
</dbReference>
<feature type="region of interest" description="Disordered" evidence="4">
    <location>
        <begin position="1"/>
        <end position="170"/>
    </location>
</feature>
<gene>
    <name evidence="8" type="ORF">B0A55_09715</name>
</gene>
<feature type="compositionally biased region" description="Polar residues" evidence="4">
    <location>
        <begin position="54"/>
        <end position="64"/>
    </location>
</feature>